<name>A0A923PHH9_9BACT</name>
<dbReference type="AlphaFoldDB" id="A0A923PHH9"/>
<accession>A0A923PHH9</accession>
<reference evidence="1" key="1">
    <citation type="submission" date="2020-08" db="EMBL/GenBank/DDBJ databases">
        <title>Lewinella bacteria from marine environments.</title>
        <authorList>
            <person name="Zhong Y."/>
        </authorList>
    </citation>
    <scope>NUCLEOTIDE SEQUENCE</scope>
    <source>
        <strain evidence="1">KCTC 42187</strain>
    </source>
</reference>
<keyword evidence="1" id="KW-0489">Methyltransferase</keyword>
<dbReference type="GO" id="GO:0008168">
    <property type="term" value="F:methyltransferase activity"/>
    <property type="evidence" value="ECO:0007669"/>
    <property type="project" value="UniProtKB-KW"/>
</dbReference>
<sequence>MELLREITGRFKRPPLFTSSALRPICLAALVNDIVINRRQTIVELGAGVSTLYFAAVFKHYGIPGKLYTVDEDPAWLGYIGEQLAAEGLAEKVELIVAPVVQYPTSSWYDKASLAKHFPAAAKIDVLMVDGPTAYTKEKARNRELAYSFFAEHLAENSLVYLDDCDRAGEKSILQEWAGLAKAKGQIRYRTGGFLLKGAHYNFYPL</sequence>
<dbReference type="InterPro" id="IPR029063">
    <property type="entry name" value="SAM-dependent_MTases_sf"/>
</dbReference>
<organism evidence="1 2">
    <name type="scientific">Neolewinella lacunae</name>
    <dbReference type="NCBI Taxonomy" id="1517758"/>
    <lineage>
        <taxon>Bacteria</taxon>
        <taxon>Pseudomonadati</taxon>
        <taxon>Bacteroidota</taxon>
        <taxon>Saprospiria</taxon>
        <taxon>Saprospirales</taxon>
        <taxon>Lewinellaceae</taxon>
        <taxon>Neolewinella</taxon>
    </lineage>
</organism>
<keyword evidence="2" id="KW-1185">Reference proteome</keyword>
<evidence type="ECO:0000313" key="2">
    <source>
        <dbReference type="Proteomes" id="UP000650081"/>
    </source>
</evidence>
<dbReference type="Pfam" id="PF13578">
    <property type="entry name" value="Methyltransf_24"/>
    <property type="match status" value="1"/>
</dbReference>
<proteinExistence type="predicted"/>
<comment type="caution">
    <text evidence="1">The sequence shown here is derived from an EMBL/GenBank/DDBJ whole genome shotgun (WGS) entry which is preliminary data.</text>
</comment>
<dbReference type="EMBL" id="JACSIT010000091">
    <property type="protein sequence ID" value="MBC6994170.1"/>
    <property type="molecule type" value="Genomic_DNA"/>
</dbReference>
<dbReference type="Gene3D" id="3.40.50.150">
    <property type="entry name" value="Vaccinia Virus protein VP39"/>
    <property type="match status" value="1"/>
</dbReference>
<protein>
    <submittedName>
        <fullName evidence="1">Class I SAM-dependent methyltransferase</fullName>
    </submittedName>
</protein>
<dbReference type="Proteomes" id="UP000650081">
    <property type="component" value="Unassembled WGS sequence"/>
</dbReference>
<evidence type="ECO:0000313" key="1">
    <source>
        <dbReference type="EMBL" id="MBC6994170.1"/>
    </source>
</evidence>
<keyword evidence="1" id="KW-0808">Transferase</keyword>
<dbReference type="GO" id="GO:0032259">
    <property type="term" value="P:methylation"/>
    <property type="evidence" value="ECO:0007669"/>
    <property type="project" value="UniProtKB-KW"/>
</dbReference>
<dbReference type="SUPFAM" id="SSF53335">
    <property type="entry name" value="S-adenosyl-L-methionine-dependent methyltransferases"/>
    <property type="match status" value="1"/>
</dbReference>
<gene>
    <name evidence="1" type="ORF">H9S92_08355</name>
</gene>